<dbReference type="InterPro" id="IPR007835">
    <property type="entry name" value="MOFRL"/>
</dbReference>
<gene>
    <name evidence="3" type="ORF">GTW51_04930</name>
</gene>
<dbReference type="PANTHER" id="PTHR12227">
    <property type="entry name" value="GLYCERATE KINASE"/>
    <property type="match status" value="1"/>
</dbReference>
<evidence type="ECO:0000259" key="2">
    <source>
        <dbReference type="Pfam" id="PF13660"/>
    </source>
</evidence>
<evidence type="ECO:0000259" key="1">
    <source>
        <dbReference type="Pfam" id="PF05161"/>
    </source>
</evidence>
<dbReference type="Proteomes" id="UP000476332">
    <property type="component" value="Unassembled WGS sequence"/>
</dbReference>
<dbReference type="Gene3D" id="3.40.50.10180">
    <property type="entry name" value="Glycerate kinase, MOFRL-like N-terminal domain"/>
    <property type="match status" value="1"/>
</dbReference>
<sequence length="428" mass="42761">MDSAKTRQELASIFREAVATAHPAAILAPHLPPPPVGRIVILAAGKAAASMAAAAVAHYRDSHGVSDDRLVGLAVTRDGYALDAGPIEVVEAGHPLPNSKGLEATGRVLELAGSAGPDDLVLALISGGGSANWLLPADGVSLADKQAVTRALLRSGAGIGEINCVRKHLSQIKGGRLAGACGGAPLVTLAISDVPGDDPSVIASGPTVPDTTTLADARAIVERRGLDLPESCRAALATQANETPKPGDPAFADTSYTIIATPAASLEAAAKAASALGYRVESLGADVEGEARDVAGEHAKMALAAKARGERVAILSGGELTVTIRGEGEGGPNQEYALALAIALSGASGIAALSGDTDGTDGGTGLASDPAGAIVLPDTLARAKAAGIDPAVCLAANDSTRFFRTIGDLFVPGPTHTNVNDCRIILVG</sequence>
<feature type="domain" description="MOFRL" evidence="1">
    <location>
        <begin position="312"/>
        <end position="421"/>
    </location>
</feature>
<dbReference type="GO" id="GO:0008887">
    <property type="term" value="F:glycerate kinase activity"/>
    <property type="evidence" value="ECO:0007669"/>
    <property type="project" value="InterPro"/>
</dbReference>
<dbReference type="PANTHER" id="PTHR12227:SF0">
    <property type="entry name" value="GLYCERATE KINASE"/>
    <property type="match status" value="1"/>
</dbReference>
<reference evidence="3 4" key="1">
    <citation type="submission" date="2020-01" db="EMBL/GenBank/DDBJ databases">
        <title>Genomes of bacteria type strains.</title>
        <authorList>
            <person name="Chen J."/>
            <person name="Zhu S."/>
            <person name="Chen J."/>
        </authorList>
    </citation>
    <scope>NUCLEOTIDE SEQUENCE [LARGE SCALE GENOMIC DNA]</scope>
    <source>
        <strain evidence="3 4">KCTC 52919</strain>
    </source>
</reference>
<dbReference type="GO" id="GO:0005737">
    <property type="term" value="C:cytoplasm"/>
    <property type="evidence" value="ECO:0007669"/>
    <property type="project" value="TreeGrafter"/>
</dbReference>
<keyword evidence="4" id="KW-1185">Reference proteome</keyword>
<proteinExistence type="predicted"/>
<dbReference type="EMBL" id="JAAAMJ010000002">
    <property type="protein sequence ID" value="NDV86043.1"/>
    <property type="molecule type" value="Genomic_DNA"/>
</dbReference>
<dbReference type="InterPro" id="IPR037035">
    <property type="entry name" value="GK-like_C_sf"/>
</dbReference>
<dbReference type="SUPFAM" id="SSF82544">
    <property type="entry name" value="GckA/TtuD-like"/>
    <property type="match status" value="1"/>
</dbReference>
<organism evidence="3 4">
    <name type="scientific">Aurantimonas aggregata</name>
    <dbReference type="NCBI Taxonomy" id="2047720"/>
    <lineage>
        <taxon>Bacteria</taxon>
        <taxon>Pseudomonadati</taxon>
        <taxon>Pseudomonadota</taxon>
        <taxon>Alphaproteobacteria</taxon>
        <taxon>Hyphomicrobiales</taxon>
        <taxon>Aurantimonadaceae</taxon>
        <taxon>Aurantimonas</taxon>
    </lineage>
</organism>
<protein>
    <submittedName>
        <fullName evidence="3">DUF4147 domain-containing protein</fullName>
    </submittedName>
</protein>
<dbReference type="Pfam" id="PF13660">
    <property type="entry name" value="DUF4147"/>
    <property type="match status" value="1"/>
</dbReference>
<accession>A0A6L9MDV0</accession>
<dbReference type="AlphaFoldDB" id="A0A6L9MDV0"/>
<dbReference type="InterPro" id="IPR025286">
    <property type="entry name" value="MOFRL_assoc_dom"/>
</dbReference>
<dbReference type="InterPro" id="IPR039760">
    <property type="entry name" value="MOFRL_protein"/>
</dbReference>
<dbReference type="Pfam" id="PF05161">
    <property type="entry name" value="MOFRL"/>
    <property type="match status" value="1"/>
</dbReference>
<dbReference type="Gene3D" id="3.40.1480.10">
    <property type="entry name" value="MOFRL domain"/>
    <property type="match status" value="1"/>
</dbReference>
<dbReference type="InterPro" id="IPR038614">
    <property type="entry name" value="GK_N_sf"/>
</dbReference>
<dbReference type="RefSeq" id="WP_163042793.1">
    <property type="nucleotide sequence ID" value="NZ_JAAAMJ010000002.1"/>
</dbReference>
<name>A0A6L9MDV0_9HYPH</name>
<comment type="caution">
    <text evidence="3">The sequence shown here is derived from an EMBL/GenBank/DDBJ whole genome shotgun (WGS) entry which is preliminary data.</text>
</comment>
<feature type="domain" description="MOFRL-associated" evidence="2">
    <location>
        <begin position="10"/>
        <end position="236"/>
    </location>
</feature>
<evidence type="ECO:0000313" key="4">
    <source>
        <dbReference type="Proteomes" id="UP000476332"/>
    </source>
</evidence>
<evidence type="ECO:0000313" key="3">
    <source>
        <dbReference type="EMBL" id="NDV86043.1"/>
    </source>
</evidence>